<dbReference type="Proteomes" id="UP000199608">
    <property type="component" value="Unassembled WGS sequence"/>
</dbReference>
<protein>
    <submittedName>
        <fullName evidence="1">Uncharacterized protein</fullName>
    </submittedName>
</protein>
<organism evidence="1 2">
    <name type="scientific">Desulfobacula phenolica</name>
    <dbReference type="NCBI Taxonomy" id="90732"/>
    <lineage>
        <taxon>Bacteria</taxon>
        <taxon>Pseudomonadati</taxon>
        <taxon>Thermodesulfobacteriota</taxon>
        <taxon>Desulfobacteria</taxon>
        <taxon>Desulfobacterales</taxon>
        <taxon>Desulfobacteraceae</taxon>
        <taxon>Desulfobacula</taxon>
    </lineage>
</organism>
<name>A0A1H2JVF3_9BACT</name>
<reference evidence="2" key="1">
    <citation type="submission" date="2016-10" db="EMBL/GenBank/DDBJ databases">
        <authorList>
            <person name="Varghese N."/>
            <person name="Submissions S."/>
        </authorList>
    </citation>
    <scope>NUCLEOTIDE SEQUENCE [LARGE SCALE GENOMIC DNA]</scope>
    <source>
        <strain evidence="2">DSM 3384</strain>
    </source>
</reference>
<dbReference type="Gene3D" id="3.50.50.60">
    <property type="entry name" value="FAD/NAD(P)-binding domain"/>
    <property type="match status" value="1"/>
</dbReference>
<dbReference type="InterPro" id="IPR036188">
    <property type="entry name" value="FAD/NAD-bd_sf"/>
</dbReference>
<dbReference type="AlphaFoldDB" id="A0A1H2JVF3"/>
<sequence length="75" mass="8431">MNLVIIGGDASQIIAASRSKRTDPNIEVVVLEQTYDVSYIACGMPYNIANPKRDMKKFIVKTAYMFLYKTPSNIL</sequence>
<dbReference type="EMBL" id="FNLL01000016">
    <property type="protein sequence ID" value="SDU60055.1"/>
    <property type="molecule type" value="Genomic_DNA"/>
</dbReference>
<keyword evidence="2" id="KW-1185">Reference proteome</keyword>
<gene>
    <name evidence="1" type="ORF">SAMN04487931_1162</name>
</gene>
<dbReference type="RefSeq" id="WP_092237805.1">
    <property type="nucleotide sequence ID" value="NZ_FNLL01000016.1"/>
</dbReference>
<evidence type="ECO:0000313" key="1">
    <source>
        <dbReference type="EMBL" id="SDU60055.1"/>
    </source>
</evidence>
<proteinExistence type="predicted"/>
<accession>A0A1H2JVF3</accession>
<evidence type="ECO:0000313" key="2">
    <source>
        <dbReference type="Proteomes" id="UP000199608"/>
    </source>
</evidence>